<dbReference type="AlphaFoldDB" id="A0A2T6BKD3"/>
<evidence type="ECO:0000313" key="2">
    <source>
        <dbReference type="EMBL" id="PTX56506.1"/>
    </source>
</evidence>
<reference evidence="2 3" key="1">
    <citation type="submission" date="2018-04" db="EMBL/GenBank/DDBJ databases">
        <title>Genomic Encyclopedia of Archaeal and Bacterial Type Strains, Phase II (KMG-II): from individual species to whole genera.</title>
        <authorList>
            <person name="Goeker M."/>
        </authorList>
    </citation>
    <scope>NUCLEOTIDE SEQUENCE [LARGE SCALE GENOMIC DNA]</scope>
    <source>
        <strain evidence="2 3">DSM 100977</strain>
    </source>
</reference>
<proteinExistence type="predicted"/>
<accession>A0A2T6BKD3</accession>
<comment type="caution">
    <text evidence="2">The sequence shown here is derived from an EMBL/GenBank/DDBJ whole genome shotgun (WGS) entry which is preliminary data.</text>
</comment>
<dbReference type="Proteomes" id="UP000243978">
    <property type="component" value="Unassembled WGS sequence"/>
</dbReference>
<protein>
    <recommendedName>
        <fullName evidence="4">Chitin binding peritrophin-A-like protein</fullName>
    </recommendedName>
</protein>
<dbReference type="RefSeq" id="WP_170114412.1">
    <property type="nucleotide sequence ID" value="NZ_QBKS01000001.1"/>
</dbReference>
<name>A0A2T6BKD3_9RHOB</name>
<gene>
    <name evidence="2" type="ORF">C8N43_1165</name>
</gene>
<sequence>MTKTKTLLAVAALALTPTLAAAECSYGKQQQASTCATGAVWDADAGKCVATTG</sequence>
<keyword evidence="3" id="KW-1185">Reference proteome</keyword>
<dbReference type="EMBL" id="QBKS01000001">
    <property type="protein sequence ID" value="PTX56506.1"/>
    <property type="molecule type" value="Genomic_DNA"/>
</dbReference>
<feature type="chain" id="PRO_5015636415" description="Chitin binding peritrophin-A-like protein" evidence="1">
    <location>
        <begin position="23"/>
        <end position="53"/>
    </location>
</feature>
<keyword evidence="1" id="KW-0732">Signal</keyword>
<evidence type="ECO:0008006" key="4">
    <source>
        <dbReference type="Google" id="ProtNLM"/>
    </source>
</evidence>
<evidence type="ECO:0000256" key="1">
    <source>
        <dbReference type="SAM" id="SignalP"/>
    </source>
</evidence>
<evidence type="ECO:0000313" key="3">
    <source>
        <dbReference type="Proteomes" id="UP000243978"/>
    </source>
</evidence>
<feature type="signal peptide" evidence="1">
    <location>
        <begin position="1"/>
        <end position="22"/>
    </location>
</feature>
<organism evidence="2 3">
    <name type="scientific">Litoreibacter ponti</name>
    <dbReference type="NCBI Taxonomy" id="1510457"/>
    <lineage>
        <taxon>Bacteria</taxon>
        <taxon>Pseudomonadati</taxon>
        <taxon>Pseudomonadota</taxon>
        <taxon>Alphaproteobacteria</taxon>
        <taxon>Rhodobacterales</taxon>
        <taxon>Roseobacteraceae</taxon>
        <taxon>Litoreibacter</taxon>
    </lineage>
</organism>